<evidence type="ECO:0000313" key="2">
    <source>
        <dbReference type="Proteomes" id="UP001272242"/>
    </source>
</evidence>
<dbReference type="SUPFAM" id="SSF52540">
    <property type="entry name" value="P-loop containing nucleoside triphosphate hydrolases"/>
    <property type="match status" value="1"/>
</dbReference>
<accession>A0ABU5F5W6</accession>
<dbReference type="Gene3D" id="3.40.50.300">
    <property type="entry name" value="P-loop containing nucleotide triphosphate hydrolases"/>
    <property type="match status" value="1"/>
</dbReference>
<comment type="caution">
    <text evidence="1">The sequence shown here is derived from an EMBL/GenBank/DDBJ whole genome shotgun (WGS) entry which is preliminary data.</text>
</comment>
<dbReference type="RefSeq" id="WP_320688893.1">
    <property type="nucleotide sequence ID" value="NZ_JAXBLV010000217.1"/>
</dbReference>
<dbReference type="PANTHER" id="PTHR43384">
    <property type="entry name" value="SEPTUM SITE-DETERMINING PROTEIN MIND HOMOLOG, CHLOROPLASTIC-RELATED"/>
    <property type="match status" value="1"/>
</dbReference>
<keyword evidence="2" id="KW-1185">Reference proteome</keyword>
<dbReference type="InterPro" id="IPR050625">
    <property type="entry name" value="ParA/MinD_ATPase"/>
</dbReference>
<dbReference type="PANTHER" id="PTHR43384:SF10">
    <property type="entry name" value="ATPASE INVOLVED IN CHROMOSOME PARTITIONING, PARA_MIND FAMILY"/>
    <property type="match status" value="1"/>
</dbReference>
<reference evidence="2" key="1">
    <citation type="journal article" date="2023" name="Mar. Drugs">
        <title>Gemmata algarum, a Novel Planctomycete Isolated from an Algal Mat, Displays Antimicrobial Activity.</title>
        <authorList>
            <person name="Kumar G."/>
            <person name="Kallscheuer N."/>
            <person name="Kashif M."/>
            <person name="Ahamad S."/>
            <person name="Jagadeeshwari U."/>
            <person name="Pannikurungottu S."/>
            <person name="Haufschild T."/>
            <person name="Kabuu M."/>
            <person name="Sasikala C."/>
            <person name="Jogler C."/>
            <person name="Ramana C."/>
        </authorList>
    </citation>
    <scope>NUCLEOTIDE SEQUENCE [LARGE SCALE GENOMIC DNA]</scope>
    <source>
        <strain evidence="2">JC673</strain>
    </source>
</reference>
<organism evidence="1 2">
    <name type="scientific">Gemmata algarum</name>
    <dbReference type="NCBI Taxonomy" id="2975278"/>
    <lineage>
        <taxon>Bacteria</taxon>
        <taxon>Pseudomonadati</taxon>
        <taxon>Planctomycetota</taxon>
        <taxon>Planctomycetia</taxon>
        <taxon>Gemmatales</taxon>
        <taxon>Gemmataceae</taxon>
        <taxon>Gemmata</taxon>
    </lineage>
</organism>
<evidence type="ECO:0000313" key="1">
    <source>
        <dbReference type="EMBL" id="MDY3562579.1"/>
    </source>
</evidence>
<protein>
    <recommendedName>
        <fullName evidence="3">MinD/ParA family protein</fullName>
    </recommendedName>
</protein>
<evidence type="ECO:0008006" key="3">
    <source>
        <dbReference type="Google" id="ProtNLM"/>
    </source>
</evidence>
<sequence length="237" mass="24795">MHRIVSVHSPAGADTSNLTAHLAASIARRGKRVGVIEIGATATRLRTLFDLNSDHIIHTLSDHLIGRCTLRDAAYHVPLAEMPNTGSVHLIPAGPFTVEYDAESLGAAFGTIADALTLDVLFVDAPSGLGEDALLIAAAADRVVLVLRPNRQDYQTTAVAVEVVRRLGIPDTALVLSEVPGSLDRAALLRDLERAFGVARGAVLPIASEAPEPAAMHLPGHPLARAVAAVATQFGLA</sequence>
<gene>
    <name evidence="1" type="ORF">R5W23_004045</name>
</gene>
<dbReference type="InterPro" id="IPR027417">
    <property type="entry name" value="P-loop_NTPase"/>
</dbReference>
<name>A0ABU5F5W6_9BACT</name>
<dbReference type="EMBL" id="JAXBLV010000217">
    <property type="protein sequence ID" value="MDY3562579.1"/>
    <property type="molecule type" value="Genomic_DNA"/>
</dbReference>
<proteinExistence type="predicted"/>
<dbReference type="Proteomes" id="UP001272242">
    <property type="component" value="Unassembled WGS sequence"/>
</dbReference>